<keyword evidence="3" id="KW-0813">Transport</keyword>
<feature type="domain" description="TonB C-terminal" evidence="10">
    <location>
        <begin position="73"/>
        <end position="168"/>
    </location>
</feature>
<sequence length="168" mass="18067">MFRRGVFVGTVLDAPIDPRHMQLTDFTLDAQGQLTYSVRRCDGRTGGCGDTETYQAHLQRGDGGWVLAYGAPTAPVAVEIISRPPPHYPEEAIRQRHQGTVLLVLTIGTDGLPRDIAVAQSSGFAELDAAAVASARQWRFRALRSDGGAGTATARVPVRFHLSDGQAL</sequence>
<dbReference type="EMBL" id="JADIKM010000001">
    <property type="protein sequence ID" value="MFK2902837.1"/>
    <property type="molecule type" value="Genomic_DNA"/>
</dbReference>
<keyword evidence="9" id="KW-0472">Membrane</keyword>
<protein>
    <submittedName>
        <fullName evidence="11">Energy transducer TonB</fullName>
    </submittedName>
</protein>
<keyword evidence="5" id="KW-0997">Cell inner membrane</keyword>
<keyword evidence="7" id="KW-0653">Protein transport</keyword>
<evidence type="ECO:0000256" key="5">
    <source>
        <dbReference type="ARBA" id="ARBA00022519"/>
    </source>
</evidence>
<dbReference type="InterPro" id="IPR051045">
    <property type="entry name" value="TonB-dependent_transducer"/>
</dbReference>
<evidence type="ECO:0000259" key="10">
    <source>
        <dbReference type="PROSITE" id="PS52015"/>
    </source>
</evidence>
<keyword evidence="4" id="KW-1003">Cell membrane</keyword>
<name>A0ABW8JNY9_9GAMM</name>
<evidence type="ECO:0000313" key="12">
    <source>
        <dbReference type="Proteomes" id="UP001620460"/>
    </source>
</evidence>
<accession>A0ABW8JNY9</accession>
<evidence type="ECO:0000256" key="4">
    <source>
        <dbReference type="ARBA" id="ARBA00022475"/>
    </source>
</evidence>
<evidence type="ECO:0000256" key="7">
    <source>
        <dbReference type="ARBA" id="ARBA00022927"/>
    </source>
</evidence>
<comment type="similarity">
    <text evidence="2">Belongs to the TonB family.</text>
</comment>
<gene>
    <name evidence="11" type="ORF">ISP17_02585</name>
</gene>
<evidence type="ECO:0000256" key="1">
    <source>
        <dbReference type="ARBA" id="ARBA00004383"/>
    </source>
</evidence>
<dbReference type="Gene3D" id="3.30.1150.10">
    <property type="match status" value="1"/>
</dbReference>
<organism evidence="11 12">
    <name type="scientific">Dyella ginsengisoli</name>
    <dbReference type="NCBI Taxonomy" id="363848"/>
    <lineage>
        <taxon>Bacteria</taxon>
        <taxon>Pseudomonadati</taxon>
        <taxon>Pseudomonadota</taxon>
        <taxon>Gammaproteobacteria</taxon>
        <taxon>Lysobacterales</taxon>
        <taxon>Rhodanobacteraceae</taxon>
        <taxon>Dyella</taxon>
    </lineage>
</organism>
<dbReference type="InterPro" id="IPR006260">
    <property type="entry name" value="TonB/TolA_C"/>
</dbReference>
<evidence type="ECO:0000256" key="2">
    <source>
        <dbReference type="ARBA" id="ARBA00006555"/>
    </source>
</evidence>
<evidence type="ECO:0000256" key="3">
    <source>
        <dbReference type="ARBA" id="ARBA00022448"/>
    </source>
</evidence>
<dbReference type="PROSITE" id="PS52015">
    <property type="entry name" value="TONB_CTD"/>
    <property type="match status" value="1"/>
</dbReference>
<dbReference type="Pfam" id="PF03544">
    <property type="entry name" value="TonB_C"/>
    <property type="match status" value="1"/>
</dbReference>
<dbReference type="NCBIfam" id="TIGR01352">
    <property type="entry name" value="tonB_Cterm"/>
    <property type="match status" value="1"/>
</dbReference>
<dbReference type="PANTHER" id="PTHR33446:SF2">
    <property type="entry name" value="PROTEIN TONB"/>
    <property type="match status" value="1"/>
</dbReference>
<evidence type="ECO:0000256" key="9">
    <source>
        <dbReference type="ARBA" id="ARBA00023136"/>
    </source>
</evidence>
<keyword evidence="6" id="KW-0812">Transmembrane</keyword>
<dbReference type="Proteomes" id="UP001620460">
    <property type="component" value="Unassembled WGS sequence"/>
</dbReference>
<dbReference type="InterPro" id="IPR037682">
    <property type="entry name" value="TonB_C"/>
</dbReference>
<evidence type="ECO:0000256" key="8">
    <source>
        <dbReference type="ARBA" id="ARBA00022989"/>
    </source>
</evidence>
<proteinExistence type="inferred from homology"/>
<evidence type="ECO:0000256" key="6">
    <source>
        <dbReference type="ARBA" id="ARBA00022692"/>
    </source>
</evidence>
<evidence type="ECO:0000313" key="11">
    <source>
        <dbReference type="EMBL" id="MFK2902837.1"/>
    </source>
</evidence>
<keyword evidence="12" id="KW-1185">Reference proteome</keyword>
<keyword evidence="8" id="KW-1133">Transmembrane helix</keyword>
<dbReference type="SUPFAM" id="SSF74653">
    <property type="entry name" value="TolA/TonB C-terminal domain"/>
    <property type="match status" value="1"/>
</dbReference>
<reference evidence="11 12" key="1">
    <citation type="submission" date="2020-10" db="EMBL/GenBank/DDBJ databases">
        <title>Phylogeny of dyella-like bacteria.</title>
        <authorList>
            <person name="Fu J."/>
        </authorList>
    </citation>
    <scope>NUCLEOTIDE SEQUENCE [LARGE SCALE GENOMIC DNA]</scope>
    <source>
        <strain evidence="11 12">Gsoil3046</strain>
    </source>
</reference>
<comment type="subcellular location">
    <subcellularLocation>
        <location evidence="1">Cell inner membrane</location>
        <topology evidence="1">Single-pass membrane protein</topology>
        <orientation evidence="1">Periplasmic side</orientation>
    </subcellularLocation>
</comment>
<comment type="caution">
    <text evidence="11">The sequence shown here is derived from an EMBL/GenBank/DDBJ whole genome shotgun (WGS) entry which is preliminary data.</text>
</comment>
<dbReference type="PANTHER" id="PTHR33446">
    <property type="entry name" value="PROTEIN TONB-RELATED"/>
    <property type="match status" value="1"/>
</dbReference>